<dbReference type="Gene3D" id="3.40.50.2300">
    <property type="match status" value="1"/>
</dbReference>
<dbReference type="AlphaFoldDB" id="A0A0U1RFE5"/>
<proteinExistence type="predicted"/>
<protein>
    <submittedName>
        <fullName evidence="3">Response regulator receiver protein</fullName>
    </submittedName>
</protein>
<dbReference type="CDD" id="cd00156">
    <property type="entry name" value="REC"/>
    <property type="match status" value="1"/>
</dbReference>
<feature type="modified residue" description="4-aspartylphosphate" evidence="1">
    <location>
        <position position="232"/>
    </location>
</feature>
<dbReference type="GO" id="GO:0000160">
    <property type="term" value="P:phosphorelay signal transduction system"/>
    <property type="evidence" value="ECO:0007669"/>
    <property type="project" value="InterPro"/>
</dbReference>
<dbReference type="Pfam" id="PF08667">
    <property type="entry name" value="BetR"/>
    <property type="match status" value="1"/>
</dbReference>
<sequence length="304" mass="35043">MLEMFEKIEKKYWQDKIKKISKFRVIKMQDLDDAKVIEVLAKVLTKKGISKVKHNSYISKVLQITTSAGYKKLNGATKWEVQQLIKVVQSVGMDMIEFFRIYYEDNKEIQDAIWNDGRSEHSCKVCLYPEGSEVNTEYSALKVADQWNIFPTNDLKDELLYESKRSIESIVINPKVISSTKYRIALLDDDANITESLKEILSNDYYQVDTYDNLKKLTQAVATNPYDAYVLDWIIGDETSFKLVKAIRSSKNKNAMIIVLTGQLSGIKDDEIVKSIHDYDIVGPYEKPIKSGIIKSNIEKYFAR</sequence>
<dbReference type="SMART" id="SM00448">
    <property type="entry name" value="REC"/>
    <property type="match status" value="1"/>
</dbReference>
<gene>
    <name evidence="3" type="ordered locus">SeSA_B0103</name>
</gene>
<accession>A0A0U1RFE5</accession>
<dbReference type="GeneID" id="99779504"/>
<dbReference type="Proteomes" id="UP000001865">
    <property type="component" value="Plasmid pCVM19633_110"/>
</dbReference>
<name>A0A0U1RFE5_SALSV</name>
<reference evidence="3 4" key="1">
    <citation type="journal article" date="2011" name="J. Bacteriol.">
        <title>Comparative genomics of 28 Salmonella enterica isolates: evidence for CRISPR-mediated adaptive sublineage evolution.</title>
        <authorList>
            <person name="Fricke W.F."/>
            <person name="Mammel M.K."/>
            <person name="McDermott P.F."/>
            <person name="Tartera C."/>
            <person name="White D.G."/>
            <person name="Leclerc J.E."/>
            <person name="Ravel J."/>
            <person name="Cebula T.A."/>
        </authorList>
    </citation>
    <scope>NUCLEOTIDE SEQUENCE [LARGE SCALE GENOMIC DNA]</scope>
    <source>
        <strain evidence="3 4">CVM19633</strain>
        <plasmid evidence="3 4">pCVM19633_110</plasmid>
    </source>
</reference>
<dbReference type="Pfam" id="PF00072">
    <property type="entry name" value="Response_reg"/>
    <property type="match status" value="1"/>
</dbReference>
<keyword evidence="1" id="KW-0597">Phosphoprotein</keyword>
<evidence type="ECO:0000313" key="3">
    <source>
        <dbReference type="EMBL" id="ACF88586.1"/>
    </source>
</evidence>
<dbReference type="EMBL" id="CP001125">
    <property type="protein sequence ID" value="ACF88586.1"/>
    <property type="molecule type" value="Genomic_DNA"/>
</dbReference>
<organism evidence="3 4">
    <name type="scientific">Salmonella schwarzengrund (strain CVM19633)</name>
    <dbReference type="NCBI Taxonomy" id="439843"/>
    <lineage>
        <taxon>Bacteria</taxon>
        <taxon>Pseudomonadati</taxon>
        <taxon>Pseudomonadota</taxon>
        <taxon>Gammaproteobacteria</taxon>
        <taxon>Enterobacterales</taxon>
        <taxon>Enterobacteriaceae</taxon>
        <taxon>Salmonella</taxon>
    </lineage>
</organism>
<keyword evidence="3" id="KW-0614">Plasmid</keyword>
<feature type="domain" description="Response regulatory" evidence="2">
    <location>
        <begin position="183"/>
        <end position="302"/>
    </location>
</feature>
<evidence type="ECO:0000259" key="2">
    <source>
        <dbReference type="PROSITE" id="PS50110"/>
    </source>
</evidence>
<geneLocation type="plasmid" evidence="3 4">
    <name>pCVM19633_110</name>
</geneLocation>
<evidence type="ECO:0000256" key="1">
    <source>
        <dbReference type="PROSITE-ProRule" id="PRU00169"/>
    </source>
</evidence>
<dbReference type="PROSITE" id="PS50110">
    <property type="entry name" value="RESPONSE_REGULATORY"/>
    <property type="match status" value="1"/>
</dbReference>
<evidence type="ECO:0000313" key="4">
    <source>
        <dbReference type="Proteomes" id="UP000001865"/>
    </source>
</evidence>
<dbReference type="SUPFAM" id="SSF52172">
    <property type="entry name" value="CheY-like"/>
    <property type="match status" value="1"/>
</dbReference>
<dbReference type="InterPro" id="IPR013975">
    <property type="entry name" value="Tscrpt_reg_BetR_N"/>
</dbReference>
<dbReference type="HOGENOM" id="CLU_058007_0_0_6"/>
<dbReference type="KEGG" id="sew:SeSA_B0103"/>
<dbReference type="InterPro" id="IPR011006">
    <property type="entry name" value="CheY-like_superfamily"/>
</dbReference>
<dbReference type="RefSeq" id="WP_000891983.1">
    <property type="nucleotide sequence ID" value="NC_011092.1"/>
</dbReference>
<dbReference type="SMR" id="A0A0U1RFE5"/>
<dbReference type="InterPro" id="IPR001789">
    <property type="entry name" value="Sig_transdc_resp-reg_receiver"/>
</dbReference>